<accession>A0A4Y2LEB1</accession>
<proteinExistence type="predicted"/>
<protein>
    <submittedName>
        <fullName evidence="1">Uncharacterized protein</fullName>
    </submittedName>
</protein>
<dbReference type="AlphaFoldDB" id="A0A4Y2LEB1"/>
<dbReference type="Proteomes" id="UP000499080">
    <property type="component" value="Unassembled WGS sequence"/>
</dbReference>
<dbReference type="EMBL" id="BGPR01005602">
    <property type="protein sequence ID" value="GBN11687.1"/>
    <property type="molecule type" value="Genomic_DNA"/>
</dbReference>
<gene>
    <name evidence="1" type="ORF">AVEN_184843_1</name>
</gene>
<comment type="caution">
    <text evidence="1">The sequence shown here is derived from an EMBL/GenBank/DDBJ whole genome shotgun (WGS) entry which is preliminary data.</text>
</comment>
<dbReference type="OrthoDB" id="6629252at2759"/>
<name>A0A4Y2LEB1_ARAVE</name>
<keyword evidence="2" id="KW-1185">Reference proteome</keyword>
<evidence type="ECO:0000313" key="2">
    <source>
        <dbReference type="Proteomes" id="UP000499080"/>
    </source>
</evidence>
<sequence>MERPRFPVNFIAIESRLGTFKIVFKTQIEKLEGSKNWTKWKRQIDLLLLHRDVLDLITVDLVKPNDAGIAATTEQRKSFETKVKAFKKNDALAQFILVDSMDNANVEFTSTCDSAKSSRAVDKGSDFKGDKNGCYLFEYGSVHLAGKRTPRGLYALKLKVLMPEKSAAVTWKVVPPE</sequence>
<reference evidence="1 2" key="1">
    <citation type="journal article" date="2019" name="Sci. Rep.">
        <title>Orb-weaving spider Araneus ventricosus genome elucidates the spidroin gene catalogue.</title>
        <authorList>
            <person name="Kono N."/>
            <person name="Nakamura H."/>
            <person name="Ohtoshi R."/>
            <person name="Moran D.A.P."/>
            <person name="Shinohara A."/>
            <person name="Yoshida Y."/>
            <person name="Fujiwara M."/>
            <person name="Mori M."/>
            <person name="Tomita M."/>
            <person name="Arakawa K."/>
        </authorList>
    </citation>
    <scope>NUCLEOTIDE SEQUENCE [LARGE SCALE GENOMIC DNA]</scope>
</reference>
<evidence type="ECO:0000313" key="1">
    <source>
        <dbReference type="EMBL" id="GBN11687.1"/>
    </source>
</evidence>
<organism evidence="1 2">
    <name type="scientific">Araneus ventricosus</name>
    <name type="common">Orbweaver spider</name>
    <name type="synonym">Epeira ventricosa</name>
    <dbReference type="NCBI Taxonomy" id="182803"/>
    <lineage>
        <taxon>Eukaryota</taxon>
        <taxon>Metazoa</taxon>
        <taxon>Ecdysozoa</taxon>
        <taxon>Arthropoda</taxon>
        <taxon>Chelicerata</taxon>
        <taxon>Arachnida</taxon>
        <taxon>Araneae</taxon>
        <taxon>Araneomorphae</taxon>
        <taxon>Entelegynae</taxon>
        <taxon>Araneoidea</taxon>
        <taxon>Araneidae</taxon>
        <taxon>Araneus</taxon>
    </lineage>
</organism>